<dbReference type="GO" id="GO:0005524">
    <property type="term" value="F:ATP binding"/>
    <property type="evidence" value="ECO:0007669"/>
    <property type="project" value="UniProtKB-KW"/>
</dbReference>
<evidence type="ECO:0000259" key="9">
    <source>
        <dbReference type="PROSITE" id="PS50045"/>
    </source>
</evidence>
<keyword evidence="2" id="KW-0058">Aromatic hydrocarbons catabolism</keyword>
<dbReference type="PROSITE" id="PS00676">
    <property type="entry name" value="SIGMA54_INTERACT_2"/>
    <property type="match status" value="1"/>
</dbReference>
<dbReference type="AlphaFoldDB" id="A0A6I5ZWI9"/>
<organism evidence="10 11">
    <name type="scientific">Neomoorella glycerini</name>
    <dbReference type="NCBI Taxonomy" id="55779"/>
    <lineage>
        <taxon>Bacteria</taxon>
        <taxon>Bacillati</taxon>
        <taxon>Bacillota</taxon>
        <taxon>Clostridia</taxon>
        <taxon>Neomoorellales</taxon>
        <taxon>Neomoorellaceae</taxon>
        <taxon>Neomoorella</taxon>
    </lineage>
</organism>
<dbReference type="InterPro" id="IPR027417">
    <property type="entry name" value="P-loop_NTPase"/>
</dbReference>
<name>A0A6I5ZWI9_9FIRM</name>
<dbReference type="Gene3D" id="1.10.10.60">
    <property type="entry name" value="Homeodomain-like"/>
    <property type="match status" value="1"/>
</dbReference>
<evidence type="ECO:0000256" key="8">
    <source>
        <dbReference type="ARBA" id="ARBA00029500"/>
    </source>
</evidence>
<dbReference type="PROSITE" id="PS50045">
    <property type="entry name" value="SIGMA54_INTERACT_4"/>
    <property type="match status" value="1"/>
</dbReference>
<evidence type="ECO:0000313" key="10">
    <source>
        <dbReference type="EMBL" id="QGP93948.1"/>
    </source>
</evidence>
<evidence type="ECO:0000256" key="6">
    <source>
        <dbReference type="ARBA" id="ARBA00023159"/>
    </source>
</evidence>
<feature type="domain" description="Sigma-54 factor interaction" evidence="9">
    <location>
        <begin position="95"/>
        <end position="325"/>
    </location>
</feature>
<protein>
    <recommendedName>
        <fullName evidence="8">HTH-type transcriptional regulatory protein TyrR</fullName>
    </recommendedName>
</protein>
<keyword evidence="5" id="KW-0238">DNA-binding</keyword>
<dbReference type="InterPro" id="IPR025943">
    <property type="entry name" value="Sigma_54_int_dom_ATP-bd_2"/>
</dbReference>
<keyword evidence="3" id="KW-0067">ATP-binding</keyword>
<sequence>MLRVTRAEALEQPIASFLGSDLPILRCLADGRPYNNIKLDITGPRGRICHLTSGRCLRDPAGTVVGVVATMKDIAELRQMVYTLAQPEAITFSDLIGNTPAFNRVVAMGRMVALGDSTVLLRGESGTGKELFARALHTESPRRQKAFIPVNCAALPEELLESELFGYVGGAFTGARKGGKAGLFAAAEGGTIFLDEIAEASPAIQAKLLRVLQEGKIRRVGSNSEEPVNVRVIVATHRDLETMVRQGLFREDLYYRLNVVPIFLPPLRERREDIPLLARHFLDKLARHLNRAVPELTPAALNKLTAYSWPGNIRELVNVLERAVNLVNGPQILPEHIWLYNWEGPLLSRNPQPELKTLAAIVRAVEANAVQEALKRHGSARKAARALGLSHTALLGKIKKLGLKWPA</sequence>
<evidence type="ECO:0000256" key="2">
    <source>
        <dbReference type="ARBA" id="ARBA00022797"/>
    </source>
</evidence>
<evidence type="ECO:0000256" key="5">
    <source>
        <dbReference type="ARBA" id="ARBA00023125"/>
    </source>
</evidence>
<evidence type="ECO:0000256" key="4">
    <source>
        <dbReference type="ARBA" id="ARBA00023015"/>
    </source>
</evidence>
<dbReference type="InterPro" id="IPR002078">
    <property type="entry name" value="Sigma_54_int"/>
</dbReference>
<dbReference type="CDD" id="cd00009">
    <property type="entry name" value="AAA"/>
    <property type="match status" value="1"/>
</dbReference>
<evidence type="ECO:0000256" key="1">
    <source>
        <dbReference type="ARBA" id="ARBA00022741"/>
    </source>
</evidence>
<dbReference type="SMART" id="SM00382">
    <property type="entry name" value="AAA"/>
    <property type="match status" value="1"/>
</dbReference>
<dbReference type="Pfam" id="PF18024">
    <property type="entry name" value="HTH_50"/>
    <property type="match status" value="1"/>
</dbReference>
<dbReference type="InterPro" id="IPR025944">
    <property type="entry name" value="Sigma_54_int_dom_CS"/>
</dbReference>
<keyword evidence="4" id="KW-0805">Transcription regulation</keyword>
<dbReference type="SUPFAM" id="SSF46689">
    <property type="entry name" value="Homeodomain-like"/>
    <property type="match status" value="1"/>
</dbReference>
<dbReference type="PROSITE" id="PS00688">
    <property type="entry name" value="SIGMA54_INTERACT_3"/>
    <property type="match status" value="1"/>
</dbReference>
<dbReference type="Pfam" id="PF25601">
    <property type="entry name" value="AAA_lid_14"/>
    <property type="match status" value="1"/>
</dbReference>
<evidence type="ECO:0000313" key="11">
    <source>
        <dbReference type="Proteomes" id="UP000425916"/>
    </source>
</evidence>
<dbReference type="InterPro" id="IPR058031">
    <property type="entry name" value="AAA_lid_NorR"/>
</dbReference>
<dbReference type="InterPro" id="IPR030828">
    <property type="entry name" value="HTH_TyrR"/>
</dbReference>
<dbReference type="Gene3D" id="1.10.8.60">
    <property type="match status" value="1"/>
</dbReference>
<dbReference type="Gene3D" id="3.40.50.300">
    <property type="entry name" value="P-loop containing nucleotide triphosphate hydrolases"/>
    <property type="match status" value="1"/>
</dbReference>
<dbReference type="Gene3D" id="3.30.450.20">
    <property type="entry name" value="PAS domain"/>
    <property type="match status" value="1"/>
</dbReference>
<reference evidence="10 11" key="1">
    <citation type="submission" date="2019-11" db="EMBL/GenBank/DDBJ databases">
        <title>Genome sequence of Moorella glycerini DSM11254.</title>
        <authorList>
            <person name="Poehlein A."/>
            <person name="Boeer T."/>
            <person name="Daniel R."/>
        </authorList>
    </citation>
    <scope>NUCLEOTIDE SEQUENCE [LARGE SCALE GENOMIC DNA]</scope>
    <source>
        <strain evidence="10 11">DSM 11254</strain>
    </source>
</reference>
<dbReference type="InterPro" id="IPR009057">
    <property type="entry name" value="Homeodomain-like_sf"/>
</dbReference>
<gene>
    <name evidence="10" type="primary">atoC_3</name>
    <name evidence="10" type="ORF">MGLY_33730</name>
</gene>
<dbReference type="Pfam" id="PF00158">
    <property type="entry name" value="Sigma54_activat"/>
    <property type="match status" value="1"/>
</dbReference>
<dbReference type="Proteomes" id="UP000425916">
    <property type="component" value="Chromosome"/>
</dbReference>
<dbReference type="SUPFAM" id="SSF52540">
    <property type="entry name" value="P-loop containing nucleoside triphosphate hydrolases"/>
    <property type="match status" value="1"/>
</dbReference>
<evidence type="ECO:0000256" key="7">
    <source>
        <dbReference type="ARBA" id="ARBA00023163"/>
    </source>
</evidence>
<keyword evidence="6" id="KW-0010">Activator</keyword>
<accession>A0A6I5ZWI9</accession>
<dbReference type="PANTHER" id="PTHR32071">
    <property type="entry name" value="TRANSCRIPTIONAL REGULATORY PROTEIN"/>
    <property type="match status" value="1"/>
</dbReference>
<keyword evidence="1" id="KW-0547">Nucleotide-binding</keyword>
<dbReference type="GO" id="GO:0003677">
    <property type="term" value="F:DNA binding"/>
    <property type="evidence" value="ECO:0007669"/>
    <property type="project" value="UniProtKB-KW"/>
</dbReference>
<proteinExistence type="predicted"/>
<dbReference type="InterPro" id="IPR025662">
    <property type="entry name" value="Sigma_54_int_dom_ATP-bd_1"/>
</dbReference>
<dbReference type="GO" id="GO:0006355">
    <property type="term" value="P:regulation of DNA-templated transcription"/>
    <property type="evidence" value="ECO:0007669"/>
    <property type="project" value="InterPro"/>
</dbReference>
<dbReference type="EMBL" id="CP046244">
    <property type="protein sequence ID" value="QGP93948.1"/>
    <property type="molecule type" value="Genomic_DNA"/>
</dbReference>
<dbReference type="FunFam" id="1.10.8.60:FF:000014">
    <property type="entry name" value="DNA-binding transcriptional regulator NtrC"/>
    <property type="match status" value="1"/>
</dbReference>
<keyword evidence="7" id="KW-0804">Transcription</keyword>
<keyword evidence="11" id="KW-1185">Reference proteome</keyword>
<evidence type="ECO:0000256" key="3">
    <source>
        <dbReference type="ARBA" id="ARBA00022840"/>
    </source>
</evidence>
<dbReference type="FunFam" id="3.40.50.300:FF:000006">
    <property type="entry name" value="DNA-binding transcriptional regulator NtrC"/>
    <property type="match status" value="1"/>
</dbReference>
<dbReference type="PANTHER" id="PTHR32071:SF117">
    <property type="entry name" value="PTS-DEPENDENT DIHYDROXYACETONE KINASE OPERON REGULATORY PROTEIN-RELATED"/>
    <property type="match status" value="1"/>
</dbReference>
<dbReference type="InterPro" id="IPR003593">
    <property type="entry name" value="AAA+_ATPase"/>
</dbReference>
<dbReference type="PROSITE" id="PS00675">
    <property type="entry name" value="SIGMA54_INTERACT_1"/>
    <property type="match status" value="1"/>
</dbReference>